<evidence type="ECO:0000313" key="2">
    <source>
        <dbReference type="Proteomes" id="UP001154420"/>
    </source>
</evidence>
<evidence type="ECO:0000313" key="1">
    <source>
        <dbReference type="EMBL" id="NBJ92530.1"/>
    </source>
</evidence>
<dbReference type="Proteomes" id="UP001154420">
    <property type="component" value="Unassembled WGS sequence"/>
</dbReference>
<dbReference type="RefSeq" id="WP_160559623.1">
    <property type="nucleotide sequence ID" value="NZ_QZDT01000009.1"/>
</dbReference>
<sequence length="458" mass="53255">MRFSTEHQRNIAFDLLRLKRKGISITKYFQKGEPVVIYGLDFLGKEMYFELKEWVNIICFIDRSHDMEFFDGIPIFSIDNTALKTFFMKYEEVNVLVMVLSDWPNISSGILKRFENAVPISPYLITASLKVVKTDYFAHKQQSTIEIVKKMVNNEVVNISNIVLVGTSYTALLSTLVLPDWKNSLFLAERFFPSKVVEQMTANNILCLYEEEAGEFYDICYMIAAYARQKDIPIYGHDHMLLSRSFFENTITVIEDGDANYDFKHAVTYHNILDNGNTYYPFGFDKNVSKVFLTGLMDVPKELETKAERIVPSALWKLKSEAEKRMISNIFSFPYCEILNLVQNGKNIIFLTEAYAYVNGDNVISVEKQIELYKEILSNYDSDRIFIKPHPSDNADYATLMPEYKVISKQFPMQMLKWTGIEFKKIILLWGTTCMHVFANDFNVDVHKDILYRYGILH</sequence>
<comment type="caution">
    <text evidence="1">The sequence shown here is derived from an EMBL/GenBank/DDBJ whole genome shotgun (WGS) entry which is preliminary data.</text>
</comment>
<accession>A0A9X5GS16</accession>
<dbReference type="Gene3D" id="3.40.50.11110">
    <property type="entry name" value="Sialyltransferase, C-terminal GT-B Rossman nucleotide-binding domain"/>
    <property type="match status" value="1"/>
</dbReference>
<proteinExistence type="predicted"/>
<organism evidence="1 2">
    <name type="scientific">Parablautia muri</name>
    <dbReference type="NCBI Taxonomy" id="2320879"/>
    <lineage>
        <taxon>Bacteria</taxon>
        <taxon>Bacillati</taxon>
        <taxon>Bacillota</taxon>
        <taxon>Clostridia</taxon>
        <taxon>Lachnospirales</taxon>
        <taxon>Lachnospiraceae</taxon>
        <taxon>Parablautia</taxon>
    </lineage>
</organism>
<reference evidence="1" key="1">
    <citation type="submission" date="2018-09" db="EMBL/GenBank/DDBJ databases">
        <title>Murine metabolic-syndrome-specific gut microbial biobank.</title>
        <authorList>
            <person name="Liu C."/>
        </authorList>
    </citation>
    <scope>NUCLEOTIDE SEQUENCE</scope>
    <source>
        <strain evidence="1">D42-62</strain>
    </source>
</reference>
<keyword evidence="2" id="KW-1185">Reference proteome</keyword>
<dbReference type="OrthoDB" id="88385at2"/>
<dbReference type="EMBL" id="QZDT01000009">
    <property type="protein sequence ID" value="NBJ92530.1"/>
    <property type="molecule type" value="Genomic_DNA"/>
</dbReference>
<name>A0A9X5GS16_9FIRM</name>
<protein>
    <submittedName>
        <fullName evidence="1">Uncharacterized protein</fullName>
    </submittedName>
</protein>
<dbReference type="AlphaFoldDB" id="A0A9X5GS16"/>
<gene>
    <name evidence="1" type="ORF">D5281_07955</name>
</gene>